<keyword evidence="3" id="KW-1185">Reference proteome</keyword>
<comment type="caution">
    <text evidence="2">The sequence shown here is derived from an EMBL/GenBank/DDBJ whole genome shotgun (WGS) entry which is preliminary data.</text>
</comment>
<sequence>MNKKRFLVLSGFILVAALSRIIPHPYNFAPMGAMSLFGAAYFADKKFSFLVPLVAFFISDLLVNNLLYANFYGGFTLFTPGFYWMYGSIALIVLAGIFILKKINLKTVVAGSLSASIIFFLVTNFGSWIGNPIYPMGIEGLLMSYTAGIPFFHYTVIGDLFYSGVMFGAFEYAKQRTPALQIAN</sequence>
<gene>
    <name evidence="2" type="ORF">ACFSVN_10530</name>
</gene>
<evidence type="ECO:0000313" key="3">
    <source>
        <dbReference type="Proteomes" id="UP001597460"/>
    </source>
</evidence>
<feature type="transmembrane region" description="Helical" evidence="1">
    <location>
        <begin position="27"/>
        <end position="43"/>
    </location>
</feature>
<feature type="transmembrane region" description="Helical" evidence="1">
    <location>
        <begin position="81"/>
        <end position="100"/>
    </location>
</feature>
<evidence type="ECO:0000256" key="1">
    <source>
        <dbReference type="SAM" id="Phobius"/>
    </source>
</evidence>
<keyword evidence="1" id="KW-0812">Transmembrane</keyword>
<dbReference type="InterPro" id="IPR046487">
    <property type="entry name" value="DUF6580"/>
</dbReference>
<dbReference type="Proteomes" id="UP001597460">
    <property type="component" value="Unassembled WGS sequence"/>
</dbReference>
<evidence type="ECO:0000313" key="2">
    <source>
        <dbReference type="EMBL" id="MFD2532882.1"/>
    </source>
</evidence>
<reference evidence="3" key="1">
    <citation type="journal article" date="2019" name="Int. J. Syst. Evol. Microbiol.">
        <title>The Global Catalogue of Microorganisms (GCM) 10K type strain sequencing project: providing services to taxonomists for standard genome sequencing and annotation.</title>
        <authorList>
            <consortium name="The Broad Institute Genomics Platform"/>
            <consortium name="The Broad Institute Genome Sequencing Center for Infectious Disease"/>
            <person name="Wu L."/>
            <person name="Ma J."/>
        </authorList>
    </citation>
    <scope>NUCLEOTIDE SEQUENCE [LARGE SCALE GENOMIC DNA]</scope>
    <source>
        <strain evidence="3">KCTC 52042</strain>
    </source>
</reference>
<keyword evidence="1" id="KW-1133">Transmembrane helix</keyword>
<dbReference type="RefSeq" id="WP_390302125.1">
    <property type="nucleotide sequence ID" value="NZ_JBHULI010000024.1"/>
</dbReference>
<feature type="transmembrane region" description="Helical" evidence="1">
    <location>
        <begin position="50"/>
        <end position="69"/>
    </location>
</feature>
<dbReference type="EMBL" id="JBHULI010000024">
    <property type="protein sequence ID" value="MFD2532882.1"/>
    <property type="molecule type" value="Genomic_DNA"/>
</dbReference>
<dbReference type="Pfam" id="PF20221">
    <property type="entry name" value="DUF6580"/>
    <property type="match status" value="1"/>
</dbReference>
<keyword evidence="1" id="KW-0472">Membrane</keyword>
<accession>A0ABW5JLJ4</accession>
<organism evidence="2 3">
    <name type="scientific">Gracilimonas halophila</name>
    <dbReference type="NCBI Taxonomy" id="1834464"/>
    <lineage>
        <taxon>Bacteria</taxon>
        <taxon>Pseudomonadati</taxon>
        <taxon>Balneolota</taxon>
        <taxon>Balneolia</taxon>
        <taxon>Balneolales</taxon>
        <taxon>Balneolaceae</taxon>
        <taxon>Gracilimonas</taxon>
    </lineage>
</organism>
<proteinExistence type="predicted"/>
<feature type="transmembrane region" description="Helical" evidence="1">
    <location>
        <begin position="107"/>
        <end position="129"/>
    </location>
</feature>
<protein>
    <submittedName>
        <fullName evidence="2">DUF6580 family putative transport protein</fullName>
    </submittedName>
</protein>
<feature type="transmembrane region" description="Helical" evidence="1">
    <location>
        <begin position="149"/>
        <end position="170"/>
    </location>
</feature>
<name>A0ABW5JLJ4_9BACT</name>